<feature type="region of interest" description="Disordered" evidence="3">
    <location>
        <begin position="264"/>
        <end position="292"/>
    </location>
</feature>
<dbReference type="EMBL" id="AHZU02000169">
    <property type="protein sequence ID" value="KFG47738.1"/>
    <property type="molecule type" value="Genomic_DNA"/>
</dbReference>
<feature type="region of interest" description="Disordered" evidence="3">
    <location>
        <begin position="1182"/>
        <end position="1273"/>
    </location>
</feature>
<feature type="compositionally biased region" description="Basic and acidic residues" evidence="3">
    <location>
        <begin position="957"/>
        <end position="972"/>
    </location>
</feature>
<dbReference type="InterPro" id="IPR013083">
    <property type="entry name" value="Znf_RING/FYVE/PHD"/>
</dbReference>
<evidence type="ECO:0000256" key="3">
    <source>
        <dbReference type="SAM" id="MobiDB-lite"/>
    </source>
</evidence>
<feature type="compositionally biased region" description="Low complexity" evidence="3">
    <location>
        <begin position="633"/>
        <end position="643"/>
    </location>
</feature>
<feature type="compositionally biased region" description="Polar residues" evidence="3">
    <location>
        <begin position="199"/>
        <end position="212"/>
    </location>
</feature>
<name>A0A086KTM0_TOXGO</name>
<dbReference type="Gene3D" id="3.80.10.10">
    <property type="entry name" value="Ribonuclease Inhibitor"/>
    <property type="match status" value="1"/>
</dbReference>
<dbReference type="PANTHER" id="PTHR12109:SF5">
    <property type="entry name" value="RING-TYPE DOMAIN-CONTAINING PROTEIN"/>
    <property type="match status" value="1"/>
</dbReference>
<feature type="compositionally biased region" description="Polar residues" evidence="3">
    <location>
        <begin position="112"/>
        <end position="122"/>
    </location>
</feature>
<feature type="compositionally biased region" description="Low complexity" evidence="3">
    <location>
        <begin position="28"/>
        <end position="45"/>
    </location>
</feature>
<evidence type="ECO:0000313" key="6">
    <source>
        <dbReference type="Proteomes" id="UP000028837"/>
    </source>
</evidence>
<feature type="compositionally biased region" description="Basic and acidic residues" evidence="3">
    <location>
        <begin position="1188"/>
        <end position="1205"/>
    </location>
</feature>
<dbReference type="InterPro" id="IPR032675">
    <property type="entry name" value="LRR_dom_sf"/>
</dbReference>
<feature type="compositionally biased region" description="Acidic residues" evidence="3">
    <location>
        <begin position="730"/>
        <end position="748"/>
    </location>
</feature>
<feature type="region of interest" description="Disordered" evidence="3">
    <location>
        <begin position="633"/>
        <end position="652"/>
    </location>
</feature>
<feature type="compositionally biased region" description="Basic and acidic residues" evidence="3">
    <location>
        <begin position="97"/>
        <end position="111"/>
    </location>
</feature>
<accession>A0A086KTM0</accession>
<keyword evidence="1" id="KW-0862">Zinc</keyword>
<dbReference type="GO" id="GO:0008270">
    <property type="term" value="F:zinc ion binding"/>
    <property type="evidence" value="ECO:0007669"/>
    <property type="project" value="UniProtKB-KW"/>
</dbReference>
<feature type="compositionally biased region" description="Basic and acidic residues" evidence="3">
    <location>
        <begin position="1110"/>
        <end position="1122"/>
    </location>
</feature>
<dbReference type="Pfam" id="PF13920">
    <property type="entry name" value="zf-C3HC4_3"/>
    <property type="match status" value="1"/>
</dbReference>
<organism evidence="5 6">
    <name type="scientific">Toxoplasma gondii GAB2-2007-GAL-DOM2</name>
    <dbReference type="NCBI Taxonomy" id="1130820"/>
    <lineage>
        <taxon>Eukaryota</taxon>
        <taxon>Sar</taxon>
        <taxon>Alveolata</taxon>
        <taxon>Apicomplexa</taxon>
        <taxon>Conoidasida</taxon>
        <taxon>Coccidia</taxon>
        <taxon>Eucoccidiorida</taxon>
        <taxon>Eimeriorina</taxon>
        <taxon>Sarcocystidae</taxon>
        <taxon>Toxoplasma</taxon>
    </lineage>
</organism>
<feature type="region of interest" description="Disordered" evidence="3">
    <location>
        <begin position="1"/>
        <end position="140"/>
    </location>
</feature>
<feature type="compositionally biased region" description="Basic and acidic residues" evidence="3">
    <location>
        <begin position="921"/>
        <end position="935"/>
    </location>
</feature>
<feature type="compositionally biased region" description="Basic and acidic residues" evidence="3">
    <location>
        <begin position="1078"/>
        <end position="1102"/>
    </location>
</feature>
<dbReference type="InterPro" id="IPR047126">
    <property type="entry name" value="RNF141-like"/>
</dbReference>
<feature type="compositionally biased region" description="Low complexity" evidence="3">
    <location>
        <begin position="1214"/>
        <end position="1225"/>
    </location>
</feature>
<feature type="region of interest" description="Disordered" evidence="3">
    <location>
        <begin position="1538"/>
        <end position="1558"/>
    </location>
</feature>
<keyword evidence="1" id="KW-0863">Zinc-finger</keyword>
<evidence type="ECO:0000256" key="2">
    <source>
        <dbReference type="SAM" id="Coils"/>
    </source>
</evidence>
<feature type="compositionally biased region" description="Basic and acidic residues" evidence="3">
    <location>
        <begin position="264"/>
        <end position="278"/>
    </location>
</feature>
<dbReference type="Proteomes" id="UP000028837">
    <property type="component" value="Unassembled WGS sequence"/>
</dbReference>
<reference evidence="5 6" key="1">
    <citation type="submission" date="2014-02" db="EMBL/GenBank/DDBJ databases">
        <authorList>
            <person name="Sibley D."/>
            <person name="Venepally P."/>
            <person name="Karamycheva S."/>
            <person name="Hadjithomas M."/>
            <person name="Khan A."/>
            <person name="Brunk B."/>
            <person name="Roos D."/>
            <person name="Caler E."/>
            <person name="Lorenzi H."/>
        </authorList>
    </citation>
    <scope>NUCLEOTIDE SEQUENCE [LARGE SCALE GENOMIC DNA]</scope>
    <source>
        <strain evidence="5 6">GAB2-2007-GAL-DOM2</strain>
    </source>
</reference>
<dbReference type="VEuPathDB" id="ToxoDB:TGDOM2_219640"/>
<dbReference type="PROSITE" id="PS50089">
    <property type="entry name" value="ZF_RING_2"/>
    <property type="match status" value="1"/>
</dbReference>
<feature type="region of interest" description="Disordered" evidence="3">
    <location>
        <begin position="185"/>
        <end position="231"/>
    </location>
</feature>
<evidence type="ECO:0000313" key="5">
    <source>
        <dbReference type="EMBL" id="KFG47738.1"/>
    </source>
</evidence>
<dbReference type="PANTHER" id="PTHR12109">
    <property type="entry name" value="RING FINGER PROTEIN 141-RELATED"/>
    <property type="match status" value="1"/>
</dbReference>
<feature type="compositionally biased region" description="Basic and acidic residues" evidence="3">
    <location>
        <begin position="1243"/>
        <end position="1273"/>
    </location>
</feature>
<gene>
    <name evidence="5" type="ORF">TGDOM2_219640</name>
</gene>
<feature type="compositionally biased region" description="Polar residues" evidence="3">
    <location>
        <begin position="129"/>
        <end position="140"/>
    </location>
</feature>
<dbReference type="InterPro" id="IPR001841">
    <property type="entry name" value="Znf_RING"/>
</dbReference>
<sequence length="1815" mass="197312">MPSRTCASSTRLGGLKKDMEKPRVWTKASSAAATTPSAVVASRRSSTAELEGTVSAIFRRPAGLPSLRDSTPRRVEHKKRGFHESSCTEAPPEGESGDTRSGRDGARKNRGETPSSAPNSVTPAHLNETVPSPSARLSQGFQNPQFHRMYRSDGHRLTLSGVRDARQVAGLSAFLSQVTTAPRRFSSGHRSALHAAPCQPSNSFQATRGSRTASRDVSGGTNRYREFEDANGSTLHASASAALPPSSRVAEAKSSSCDAVAFADAERPSGSDDKRSQSHADTGGVLNKSRSASALSSEGVSLWEKKGEEGQKEERQVSAALASVYLDDAPAEVVVAALEELRSFPRLQALHIHLWGLDWTPEMIRLLGQVFAASAATLESVTLRCRVSAPVLTEMLERLPTNVRYLDVSENMLGGDTTVVPVLDTLLRRNAIESLKVSQVGWSRESKELFAKAVENLGVFNCLQWLEGVDLSEWLAIPPQVFMQAAVPGPPCSSVAATTAPLAHLYGHRSGVSGAPGASRAAAVALAKSLPATTVNYTLLRYLRIRTFLPMLVGKKVRVWWKPTSETQRTDFSGRYWPARVVHGCTDTLVCKLVYDNNEQDFISLRYLQPYHPFKYGGGWGCLTDSFPSSSSVSSASSSSSSSQPCKSFDMPAEPCTVSVAETIRCEARVGRGASRGRRSVAAASRDTFALSSSVSERLSIVSEASPVVSPRRGRRQRRQGGAARGAGLEVEETGEDEETREDEEGDTVDAGSFVTSERESAGISARGRRRRPPRGKASLFVSAPRQDEETGDQTQRRKRRRSAGSEGTEARQSAEENPGTECFLPPSEKGLLQRASSSGRQACRLRPPAPTRRSVESKAPFGCGRRVSPRLQLLAQGRQKSHGSHESSRAQEREEPVKGRGPVGCGDRAASPLRLRRTLRGREGTGASKERDDTETGVMREAQKGVKTARSGLGEFQREEGLEGLGEDRAECVYLESTDTGRGRRRRSREKSSQDGEKEGGRDARHRAGSRESDDRCGRREAAEANGIGDALERSIGVAARAKTRMTREGLAAHVCSTRRGGAGEEALVRAETGASRGDKDEGERREQAGDRPLEQRRQRGDCLSPGTDEMRDQQTRDEALRAQGTGEQRRKSDGDPLDVAWDVCCGPAPVSRQEVAAAASLYPDLFEQSLYTFLLSPERDGEAEEASERKRAAGREVGEERKARGAPGESFAPAASDSPAGDANSKECSRPGSRALGTRRKTQEMRKAKEDTEKAEREKEGEAQEKGGEKGETEVVFETLEDATVNCEEGRVRVGRMPLAVIGNVLLPGELCEFRDEEEHRGSDPSDFVGMVVAVNSEEPLYVVRCVYHDDDTLLQIQSSDIRRAVVVPLDAWIAWRFALERFRLRSEESSSTDAAQRGASRAVRNRREEPPPPASAAPLGRTKRVGATSPELLQGQACVPERRAEIRSPLNLGSGQRETNLPAATAFPSFREVPPFAAFYMLPIATSTRLQQMAAAGRPSQPQRSPVDLKLLPAQDFAEDFAVRQVTFARERQEAMRTEREAGGISAEETESGTKGTAPLNQALQSGGAPHTNVAAAVHPEWGQAQAEKLGRALTAVKEEESAKAAKTRKAESEEKAAAEAETAAYASAEFAVVARQRAPHKGFGPRPCPLVGPRNKAMRPLFTFLALSASLGSEFVKQQLHPRIQQSDRRAWLALLPKADLLQKVIDLSRELATLKVQVQREAAILEECQRLRVSLEKQKEREGELESLLKCIICVSRTRSVALAPCLHFYFCHSCSQGLTQCPICRGKIVSRIQVKREQGADEESDAESM</sequence>
<proteinExistence type="predicted"/>
<feature type="compositionally biased region" description="Basic and acidic residues" evidence="3">
    <location>
        <begin position="884"/>
        <end position="899"/>
    </location>
</feature>
<feature type="compositionally biased region" description="Polar residues" evidence="3">
    <location>
        <begin position="1"/>
        <end position="11"/>
    </location>
</feature>
<feature type="compositionally biased region" description="Basic and acidic residues" evidence="3">
    <location>
        <begin position="991"/>
        <end position="1004"/>
    </location>
</feature>
<dbReference type="OrthoDB" id="1711136at2759"/>
<evidence type="ECO:0000259" key="4">
    <source>
        <dbReference type="PROSITE" id="PS50089"/>
    </source>
</evidence>
<feature type="region of interest" description="Disordered" evidence="3">
    <location>
        <begin position="705"/>
        <end position="1140"/>
    </location>
</feature>
<feature type="coiled-coil region" evidence="2">
    <location>
        <begin position="1599"/>
        <end position="1627"/>
    </location>
</feature>
<keyword evidence="1" id="KW-0479">Metal-binding</keyword>
<dbReference type="Gene3D" id="3.30.40.10">
    <property type="entry name" value="Zinc/RING finger domain, C3HC4 (zinc finger)"/>
    <property type="match status" value="1"/>
</dbReference>
<feature type="compositionally biased region" description="Basic and acidic residues" evidence="3">
    <location>
        <begin position="1010"/>
        <end position="1024"/>
    </location>
</feature>
<feature type="region of interest" description="Disordered" evidence="3">
    <location>
        <begin position="1391"/>
        <end position="1427"/>
    </location>
</feature>
<protein>
    <submittedName>
        <fullName evidence="5">Zinc finger, C3HC4 type (RING finger) protein</fullName>
    </submittedName>
</protein>
<dbReference type="SUPFAM" id="SSF57850">
    <property type="entry name" value="RING/U-box"/>
    <property type="match status" value="1"/>
</dbReference>
<keyword evidence="2" id="KW-0175">Coiled coil</keyword>
<comment type="caution">
    <text evidence="5">The sequence shown here is derived from an EMBL/GenBank/DDBJ whole genome shotgun (WGS) entry which is preliminary data.</text>
</comment>
<feature type="domain" description="RING-type" evidence="4">
    <location>
        <begin position="1756"/>
        <end position="1791"/>
    </location>
</feature>
<evidence type="ECO:0000256" key="1">
    <source>
        <dbReference type="PROSITE-ProRule" id="PRU00175"/>
    </source>
</evidence>